<feature type="domain" description="Glycosyltransferase subfamily 4-like N-terminal" evidence="3">
    <location>
        <begin position="10"/>
        <end position="171"/>
    </location>
</feature>
<name>A0A1N7JFP3_9CORY</name>
<evidence type="ECO:0000256" key="2">
    <source>
        <dbReference type="ARBA" id="ARBA00022679"/>
    </source>
</evidence>
<proteinExistence type="predicted"/>
<dbReference type="Proteomes" id="UP000186292">
    <property type="component" value="Unassembled WGS sequence"/>
</dbReference>
<dbReference type="InterPro" id="IPR050194">
    <property type="entry name" value="Glycosyltransferase_grp1"/>
</dbReference>
<keyword evidence="1 4" id="KW-0328">Glycosyltransferase</keyword>
<dbReference type="Pfam" id="PF13439">
    <property type="entry name" value="Glyco_transf_4"/>
    <property type="match status" value="1"/>
</dbReference>
<keyword evidence="5" id="KW-1185">Reference proteome</keyword>
<dbReference type="Pfam" id="PF13692">
    <property type="entry name" value="Glyco_trans_1_4"/>
    <property type="match status" value="1"/>
</dbReference>
<evidence type="ECO:0000259" key="3">
    <source>
        <dbReference type="Pfam" id="PF13439"/>
    </source>
</evidence>
<dbReference type="PANTHER" id="PTHR45947">
    <property type="entry name" value="SULFOQUINOVOSYL TRANSFERASE SQD2"/>
    <property type="match status" value="1"/>
</dbReference>
<dbReference type="EMBL" id="FTOF01000007">
    <property type="protein sequence ID" value="SIS48128.1"/>
    <property type="molecule type" value="Genomic_DNA"/>
</dbReference>
<keyword evidence="2 4" id="KW-0808">Transferase</keyword>
<dbReference type="PANTHER" id="PTHR45947:SF3">
    <property type="entry name" value="SULFOQUINOVOSYL TRANSFERASE SQD2"/>
    <property type="match status" value="1"/>
</dbReference>
<organism evidence="4 5">
    <name type="scientific">Corynebacterium appendicis CIP 107643</name>
    <dbReference type="NCBI Taxonomy" id="1161099"/>
    <lineage>
        <taxon>Bacteria</taxon>
        <taxon>Bacillati</taxon>
        <taxon>Actinomycetota</taxon>
        <taxon>Actinomycetes</taxon>
        <taxon>Mycobacteriales</taxon>
        <taxon>Corynebacteriaceae</taxon>
        <taxon>Corynebacterium</taxon>
    </lineage>
</organism>
<reference evidence="5" key="1">
    <citation type="submission" date="2017-01" db="EMBL/GenBank/DDBJ databases">
        <authorList>
            <person name="Varghese N."/>
            <person name="Submissions S."/>
        </authorList>
    </citation>
    <scope>NUCLEOTIDE SEQUENCE [LARGE SCALE GENOMIC DNA]</scope>
    <source>
        <strain evidence="5">DSM 44531</strain>
    </source>
</reference>
<evidence type="ECO:0000313" key="5">
    <source>
        <dbReference type="Proteomes" id="UP000186292"/>
    </source>
</evidence>
<evidence type="ECO:0000256" key="1">
    <source>
        <dbReference type="ARBA" id="ARBA00022676"/>
    </source>
</evidence>
<gene>
    <name evidence="4" type="ORF">SAMN05444817_10710</name>
</gene>
<dbReference type="SUPFAM" id="SSF53756">
    <property type="entry name" value="UDP-Glycosyltransferase/glycogen phosphorylase"/>
    <property type="match status" value="1"/>
</dbReference>
<dbReference type="InterPro" id="IPR028098">
    <property type="entry name" value="Glyco_trans_4-like_N"/>
</dbReference>
<sequence>MVCPYSFDHPGGVQAHILDLARILTERGHAVRVLGPGTPAGAAYDLPDYVELGGRTIPLRYNGSVARISFGPATFLNTRSFLRDGSLDVVHIHEPNAPSYSLAALLLADAPVVATYHASATSSRALQLVKPVLRPALEKIHAGISVSEMSRRWQVEQLGGDPLLIPNGVETGIYRAAREAWGTGRQSPISGGRDPRVHIVFLGRYDEPRKGLPILFEALTVMDESPRLTVIGGGAGLPARAPENVDFVGRVSEEEKARLLASADIYVAPNTGGESFGIVLVEAMAAGCAVVASDIEAFADVCGADDEVPAGALFPVGDANALALTLQRLIRDPVARVELAAAGARRAKMYDWEVVADRVEAVYDAAAGGEAVAR</sequence>
<dbReference type="GO" id="GO:1903509">
    <property type="term" value="P:liposaccharide metabolic process"/>
    <property type="evidence" value="ECO:0007669"/>
    <property type="project" value="UniProtKB-ARBA"/>
</dbReference>
<dbReference type="GO" id="GO:0016757">
    <property type="term" value="F:glycosyltransferase activity"/>
    <property type="evidence" value="ECO:0007669"/>
    <property type="project" value="UniProtKB-KW"/>
</dbReference>
<dbReference type="GO" id="GO:1901137">
    <property type="term" value="P:carbohydrate derivative biosynthetic process"/>
    <property type="evidence" value="ECO:0007669"/>
    <property type="project" value="UniProtKB-ARBA"/>
</dbReference>
<dbReference type="Gene3D" id="3.40.50.2000">
    <property type="entry name" value="Glycogen Phosphorylase B"/>
    <property type="match status" value="2"/>
</dbReference>
<dbReference type="CDD" id="cd03801">
    <property type="entry name" value="GT4_PimA-like"/>
    <property type="match status" value="1"/>
</dbReference>
<dbReference type="AlphaFoldDB" id="A0A1N7JFP3"/>
<dbReference type="STRING" id="1161099.SAMN05444817_10710"/>
<evidence type="ECO:0000313" key="4">
    <source>
        <dbReference type="EMBL" id="SIS48128.1"/>
    </source>
</evidence>
<accession>A0A1N7JFP3</accession>
<protein>
    <submittedName>
        <fullName evidence="4">Phosphatidylinositol alpha-mannosyltransferase</fullName>
    </submittedName>
</protein>